<dbReference type="NCBIfam" id="NF033218">
    <property type="entry name" value="anchor_AmaP"/>
    <property type="match status" value="1"/>
</dbReference>
<protein>
    <recommendedName>
        <fullName evidence="5">Alkaline shock response membrane anchor protein AmaP</fullName>
    </recommendedName>
</protein>
<dbReference type="EMBL" id="FMZF01000005">
    <property type="protein sequence ID" value="SDD08930.1"/>
    <property type="molecule type" value="Genomic_DNA"/>
</dbReference>
<gene>
    <name evidence="3" type="ORF">SAMN05660690_3344</name>
</gene>
<evidence type="ECO:0000256" key="1">
    <source>
        <dbReference type="SAM" id="MobiDB-lite"/>
    </source>
</evidence>
<proteinExistence type="predicted"/>
<dbReference type="OrthoDB" id="5194677at2"/>
<evidence type="ECO:0000256" key="2">
    <source>
        <dbReference type="SAM" id="Phobius"/>
    </source>
</evidence>
<keyword evidence="2" id="KW-0472">Membrane</keyword>
<dbReference type="AlphaFoldDB" id="A0A1G6RW81"/>
<sequence length="218" mass="22769">MTTTEDRPAPAPAPGGTRGPAALLPRTRARGVVRANRVVLALLGLLLAAAGAAALAVVLGLFGPGLPDRPVLDAPVGRFVDASPWFWPVVGVAGALLALLCLWWLLVQARSDRVARLPLSRDPRRGDTELDAAALTGAVEDEVEGYRGVTRARAGLSGAGTAPLLTLTVTLDGRVDAGALHTRVVDGAIAHARQALGRPDLPARVELVLPRRARRDVR</sequence>
<dbReference type="RefSeq" id="WP_091367124.1">
    <property type="nucleotide sequence ID" value="NZ_FMZF01000005.1"/>
</dbReference>
<feature type="transmembrane region" description="Helical" evidence="2">
    <location>
        <begin position="38"/>
        <end position="65"/>
    </location>
</feature>
<reference evidence="4" key="1">
    <citation type="submission" date="2016-10" db="EMBL/GenBank/DDBJ databases">
        <authorList>
            <person name="Varghese N."/>
            <person name="Submissions S."/>
        </authorList>
    </citation>
    <scope>NUCLEOTIDE SEQUENCE [LARGE SCALE GENOMIC DNA]</scope>
    <source>
        <strain evidence="4">DSM 45421</strain>
    </source>
</reference>
<feature type="transmembrane region" description="Helical" evidence="2">
    <location>
        <begin position="85"/>
        <end position="107"/>
    </location>
</feature>
<evidence type="ECO:0000313" key="4">
    <source>
        <dbReference type="Proteomes" id="UP000199416"/>
    </source>
</evidence>
<feature type="region of interest" description="Disordered" evidence="1">
    <location>
        <begin position="1"/>
        <end position="21"/>
    </location>
</feature>
<keyword evidence="2" id="KW-0812">Transmembrane</keyword>
<evidence type="ECO:0008006" key="5">
    <source>
        <dbReference type="Google" id="ProtNLM"/>
    </source>
</evidence>
<name>A0A1G6RW81_9ACTN</name>
<keyword evidence="4" id="KW-1185">Reference proteome</keyword>
<organism evidence="3 4">
    <name type="scientific">Geodermatophilus telluris</name>
    <dbReference type="NCBI Taxonomy" id="1190417"/>
    <lineage>
        <taxon>Bacteria</taxon>
        <taxon>Bacillati</taxon>
        <taxon>Actinomycetota</taxon>
        <taxon>Actinomycetes</taxon>
        <taxon>Geodermatophilales</taxon>
        <taxon>Geodermatophilaceae</taxon>
        <taxon>Geodermatophilus</taxon>
    </lineage>
</organism>
<accession>A0A1G6RW81</accession>
<keyword evidence="2" id="KW-1133">Transmembrane helix</keyword>
<dbReference type="STRING" id="1190417.SAMN05660690_3344"/>
<dbReference type="Proteomes" id="UP000199416">
    <property type="component" value="Unassembled WGS sequence"/>
</dbReference>
<evidence type="ECO:0000313" key="3">
    <source>
        <dbReference type="EMBL" id="SDD08930.1"/>
    </source>
</evidence>